<dbReference type="Pfam" id="PF00646">
    <property type="entry name" value="F-box"/>
    <property type="match status" value="1"/>
</dbReference>
<evidence type="ECO:0000313" key="2">
    <source>
        <dbReference type="EMBL" id="OXA37095.1"/>
    </source>
</evidence>
<organism evidence="2 3">
    <name type="scientific">Folsomia candida</name>
    <name type="common">Springtail</name>
    <dbReference type="NCBI Taxonomy" id="158441"/>
    <lineage>
        <taxon>Eukaryota</taxon>
        <taxon>Metazoa</taxon>
        <taxon>Ecdysozoa</taxon>
        <taxon>Arthropoda</taxon>
        <taxon>Hexapoda</taxon>
        <taxon>Collembola</taxon>
        <taxon>Entomobryomorpha</taxon>
        <taxon>Isotomoidea</taxon>
        <taxon>Isotomidae</taxon>
        <taxon>Proisotominae</taxon>
        <taxon>Folsomia</taxon>
    </lineage>
</organism>
<evidence type="ECO:0000259" key="1">
    <source>
        <dbReference type="Pfam" id="PF00646"/>
    </source>
</evidence>
<proteinExistence type="predicted"/>
<keyword evidence="3" id="KW-1185">Reference proteome</keyword>
<gene>
    <name evidence="2" type="ORF">Fcan01_28164</name>
</gene>
<accession>A0A226CUK0</accession>
<sequence>MGSFFEFNVELEPIRVTNFVVFKMASSGSCDWNSMPELVKIYLLKYLDGESIVQLRSVSSEMCRLVTNSRAAVEKIQICIKEIGDIAKIKDDSTTRWTNFRIASKITDHPRNLLTTLLKTFGAGKIKRIGFGFRAEFEIRELNEIFSSMRNLKVLRVYVTRKVGELEIGVSTRLENLRVLEIKPSCVVGEFLKWAPNLRWLAIWTEEFRRISMATRYRRHTPVLPALEDYLTARFQNSRNTGKFSIEFKQTNENGVDKRRKFCGVLTSIEEILHLCRICGPVGVGIFGVKAGSFWPASSNLCKDDALFGAIESMTVGDWDRDQYFPPQYREGAKPVRYFVKLGAHMAEAGWDVWKIKLPRDILTEIVVRVDRARNEKGDWATQQQFNGMEIFFREVFHERENLRRFELVEENYVEELDEVLNLVGNFDLFPNLEEVCVTMKWTGGREMFLERLKKLEMKGVRVSGRF</sequence>
<feature type="domain" description="F-box" evidence="1">
    <location>
        <begin position="32"/>
        <end position="69"/>
    </location>
</feature>
<evidence type="ECO:0000313" key="3">
    <source>
        <dbReference type="Proteomes" id="UP000198287"/>
    </source>
</evidence>
<reference evidence="2 3" key="1">
    <citation type="submission" date="2015-12" db="EMBL/GenBank/DDBJ databases">
        <title>The genome of Folsomia candida.</title>
        <authorList>
            <person name="Faddeeva A."/>
            <person name="Derks M.F."/>
            <person name="Anvar Y."/>
            <person name="Smit S."/>
            <person name="Van Straalen N."/>
            <person name="Roelofs D."/>
        </authorList>
    </citation>
    <scope>NUCLEOTIDE SEQUENCE [LARGE SCALE GENOMIC DNA]</scope>
    <source>
        <strain evidence="2 3">VU population</strain>
        <tissue evidence="2">Whole body</tissue>
    </source>
</reference>
<protein>
    <recommendedName>
        <fullName evidence="1">F-box domain-containing protein</fullName>
    </recommendedName>
</protein>
<name>A0A226CUK0_FOLCA</name>
<comment type="caution">
    <text evidence="2">The sequence shown here is derived from an EMBL/GenBank/DDBJ whole genome shotgun (WGS) entry which is preliminary data.</text>
</comment>
<dbReference type="InterPro" id="IPR001810">
    <property type="entry name" value="F-box_dom"/>
</dbReference>
<dbReference type="AlphaFoldDB" id="A0A226CUK0"/>
<dbReference type="EMBL" id="LNIX01000065">
    <property type="protein sequence ID" value="OXA37095.1"/>
    <property type="molecule type" value="Genomic_DNA"/>
</dbReference>
<dbReference type="Proteomes" id="UP000198287">
    <property type="component" value="Unassembled WGS sequence"/>
</dbReference>